<name>A0ABS8AW98_9BACT</name>
<dbReference type="Pfam" id="PF08840">
    <property type="entry name" value="BAAT_C"/>
    <property type="match status" value="1"/>
</dbReference>
<feature type="domain" description="BAAT/Acyl-CoA thioester hydrolase C-terminal" evidence="2">
    <location>
        <begin position="84"/>
        <end position="258"/>
    </location>
</feature>
<dbReference type="SUPFAM" id="SSF53474">
    <property type="entry name" value="alpha/beta-Hydrolases"/>
    <property type="match status" value="1"/>
</dbReference>
<evidence type="ECO:0000256" key="1">
    <source>
        <dbReference type="SAM" id="SignalP"/>
    </source>
</evidence>
<dbReference type="Gene3D" id="3.40.50.1820">
    <property type="entry name" value="alpha/beta hydrolase"/>
    <property type="match status" value="1"/>
</dbReference>
<comment type="caution">
    <text evidence="3">The sequence shown here is derived from an EMBL/GenBank/DDBJ whole genome shotgun (WGS) entry which is preliminary data.</text>
</comment>
<keyword evidence="4" id="KW-1185">Reference proteome</keyword>
<protein>
    <recommendedName>
        <fullName evidence="2">BAAT/Acyl-CoA thioester hydrolase C-terminal domain-containing protein</fullName>
    </recommendedName>
</protein>
<evidence type="ECO:0000313" key="3">
    <source>
        <dbReference type="EMBL" id="MCB2410072.1"/>
    </source>
</evidence>
<dbReference type="InterPro" id="IPR014940">
    <property type="entry name" value="BAAT_C"/>
</dbReference>
<dbReference type="Proteomes" id="UP001165296">
    <property type="component" value="Unassembled WGS sequence"/>
</dbReference>
<organism evidence="3 4">
    <name type="scientific">Hymenobacter lucidus</name>
    <dbReference type="NCBI Taxonomy" id="2880930"/>
    <lineage>
        <taxon>Bacteria</taxon>
        <taxon>Pseudomonadati</taxon>
        <taxon>Bacteroidota</taxon>
        <taxon>Cytophagia</taxon>
        <taxon>Cytophagales</taxon>
        <taxon>Hymenobacteraceae</taxon>
        <taxon>Hymenobacter</taxon>
    </lineage>
</organism>
<dbReference type="InterPro" id="IPR029058">
    <property type="entry name" value="AB_hydrolase_fold"/>
</dbReference>
<accession>A0ABS8AW98</accession>
<gene>
    <name evidence="3" type="ORF">LGH74_18930</name>
</gene>
<feature type="chain" id="PRO_5047488649" description="BAAT/Acyl-CoA thioester hydrolase C-terminal domain-containing protein" evidence="1">
    <location>
        <begin position="19"/>
        <end position="275"/>
    </location>
</feature>
<dbReference type="EMBL" id="JAJADR010000006">
    <property type="protein sequence ID" value="MCB2410072.1"/>
    <property type="molecule type" value="Genomic_DNA"/>
</dbReference>
<dbReference type="PANTHER" id="PTHR10824">
    <property type="entry name" value="ACYL-COENZYME A THIOESTERASE-RELATED"/>
    <property type="match status" value="1"/>
</dbReference>
<sequence length="275" mass="29622">MKALFLALLALLSLPALSQQLPPGVVGDYTPGTAKDAKYGILVLGGAEGGKPTALAKMFIDQGYPVLSLAYFKVPTLPAELENIPLEYFATAMKWLAQQTPGKRKGILVVGWSKGAELALLLASRYPAVKGVVAISPSSVVWAGILKDWKKTPGSSWTAQGRPMPSVPFNATGATSLLTLYANSLQNQPAATAAAIPLERSKAAVLLLSSSQDDIWPAALMCEQLMARLQEKKYTRSYRHLNYPELGHILDQKYLPATPEHPSRPAILSFLRAVE</sequence>
<proteinExistence type="predicted"/>
<dbReference type="PANTHER" id="PTHR10824:SF4">
    <property type="entry name" value="ACYL-COENZYME A THIOESTERASE 1-LIKE"/>
    <property type="match status" value="1"/>
</dbReference>
<evidence type="ECO:0000259" key="2">
    <source>
        <dbReference type="Pfam" id="PF08840"/>
    </source>
</evidence>
<reference evidence="3" key="1">
    <citation type="submission" date="2021-10" db="EMBL/GenBank/DDBJ databases">
        <authorList>
            <person name="Dean J.D."/>
            <person name="Kim M.K."/>
            <person name="Newey C.N."/>
            <person name="Stoker T.S."/>
            <person name="Thompson D.W."/>
            <person name="Grose J.H."/>
        </authorList>
    </citation>
    <scope>NUCLEOTIDE SEQUENCE</scope>
    <source>
        <strain evidence="3">BT178</strain>
    </source>
</reference>
<evidence type="ECO:0000313" key="4">
    <source>
        <dbReference type="Proteomes" id="UP001165296"/>
    </source>
</evidence>
<dbReference type="RefSeq" id="WP_226178037.1">
    <property type="nucleotide sequence ID" value="NZ_JAJADR010000006.1"/>
</dbReference>
<keyword evidence="1" id="KW-0732">Signal</keyword>
<feature type="signal peptide" evidence="1">
    <location>
        <begin position="1"/>
        <end position="18"/>
    </location>
</feature>